<sequence>MGQSKTDNNTVTSVATGQPTQPSRPEAAPPLTARMVLATLLTLPGNTWHRPKESDTERVHRAIFRRGYYIQSRVLRIPHRIGFFYRPPGTMPLGEGEDEESQGAGFAGVVHLYASEGRLNGRAWQWMKRGRWREF</sequence>
<feature type="compositionally biased region" description="Polar residues" evidence="1">
    <location>
        <begin position="1"/>
        <end position="23"/>
    </location>
</feature>
<comment type="caution">
    <text evidence="2">The sequence shown here is derived from an EMBL/GenBank/DDBJ whole genome shotgun (WGS) entry which is preliminary data.</text>
</comment>
<organism evidence="2 3">
    <name type="scientific">Coniochaeta hoffmannii</name>
    <dbReference type="NCBI Taxonomy" id="91930"/>
    <lineage>
        <taxon>Eukaryota</taxon>
        <taxon>Fungi</taxon>
        <taxon>Dikarya</taxon>
        <taxon>Ascomycota</taxon>
        <taxon>Pezizomycotina</taxon>
        <taxon>Sordariomycetes</taxon>
        <taxon>Sordariomycetidae</taxon>
        <taxon>Coniochaetales</taxon>
        <taxon>Coniochaetaceae</taxon>
        <taxon>Coniochaeta</taxon>
    </lineage>
</organism>
<proteinExistence type="predicted"/>
<reference evidence="2" key="1">
    <citation type="submission" date="2022-07" db="EMBL/GenBank/DDBJ databases">
        <title>Fungi with potential for degradation of polypropylene.</title>
        <authorList>
            <person name="Gostincar C."/>
        </authorList>
    </citation>
    <scope>NUCLEOTIDE SEQUENCE</scope>
    <source>
        <strain evidence="2">EXF-13287</strain>
    </source>
</reference>
<dbReference type="EMBL" id="JANBVN010000076">
    <property type="protein sequence ID" value="KAJ9149710.1"/>
    <property type="molecule type" value="Genomic_DNA"/>
</dbReference>
<gene>
    <name evidence="2" type="ORF">NKR19_g5520</name>
</gene>
<evidence type="ECO:0000256" key="1">
    <source>
        <dbReference type="SAM" id="MobiDB-lite"/>
    </source>
</evidence>
<keyword evidence="3" id="KW-1185">Reference proteome</keyword>
<name>A0AA38RKD0_9PEZI</name>
<dbReference type="AlphaFoldDB" id="A0AA38RKD0"/>
<accession>A0AA38RKD0</accession>
<evidence type="ECO:0000313" key="2">
    <source>
        <dbReference type="EMBL" id="KAJ9149710.1"/>
    </source>
</evidence>
<dbReference type="Proteomes" id="UP001174691">
    <property type="component" value="Unassembled WGS sequence"/>
</dbReference>
<evidence type="ECO:0000313" key="3">
    <source>
        <dbReference type="Proteomes" id="UP001174691"/>
    </source>
</evidence>
<protein>
    <submittedName>
        <fullName evidence="2">Uncharacterized protein</fullName>
    </submittedName>
</protein>
<feature type="region of interest" description="Disordered" evidence="1">
    <location>
        <begin position="1"/>
        <end position="30"/>
    </location>
</feature>